<evidence type="ECO:0000256" key="2">
    <source>
        <dbReference type="SAM" id="Phobius"/>
    </source>
</evidence>
<keyword evidence="2" id="KW-0472">Membrane</keyword>
<reference evidence="3 4" key="1">
    <citation type="submission" date="2018-09" db="EMBL/GenBank/DDBJ databases">
        <title>Marinorhizobium profundi gen. nov., sp. nov., isolated from a deep-sea sediment sample from the New Britain Trench and proposal of Marinorhizobiaceae fam. nov. in the order Rhizobiales of the class Alphaproteobacteria.</title>
        <authorList>
            <person name="Cao J."/>
        </authorList>
    </citation>
    <scope>NUCLEOTIDE SEQUENCE [LARGE SCALE GENOMIC DNA]</scope>
    <source>
        <strain evidence="3 4">WS11</strain>
    </source>
</reference>
<accession>A0A3S9B3L9</accession>
<evidence type="ECO:0000313" key="3">
    <source>
        <dbReference type="EMBL" id="AZN71504.1"/>
    </source>
</evidence>
<evidence type="ECO:0000256" key="1">
    <source>
        <dbReference type="SAM" id="MobiDB-lite"/>
    </source>
</evidence>
<gene>
    <name evidence="3" type="ORF">D5400_09700</name>
</gene>
<keyword evidence="2" id="KW-0812">Transmembrane</keyword>
<dbReference type="KEGG" id="abaw:D5400_09700"/>
<name>A0A3S9B3L9_9HYPH</name>
<feature type="region of interest" description="Disordered" evidence="1">
    <location>
        <begin position="1"/>
        <end position="22"/>
    </location>
</feature>
<organism evidence="3 4">
    <name type="scientific">Georhizobium profundi</name>
    <dbReference type="NCBI Taxonomy" id="2341112"/>
    <lineage>
        <taxon>Bacteria</taxon>
        <taxon>Pseudomonadati</taxon>
        <taxon>Pseudomonadota</taxon>
        <taxon>Alphaproteobacteria</taxon>
        <taxon>Hyphomicrobiales</taxon>
        <taxon>Rhizobiaceae</taxon>
        <taxon>Georhizobium</taxon>
    </lineage>
</organism>
<feature type="transmembrane region" description="Helical" evidence="2">
    <location>
        <begin position="24"/>
        <end position="42"/>
    </location>
</feature>
<dbReference type="EMBL" id="CP032509">
    <property type="protein sequence ID" value="AZN71504.1"/>
    <property type="molecule type" value="Genomic_DNA"/>
</dbReference>
<evidence type="ECO:0000313" key="4">
    <source>
        <dbReference type="Proteomes" id="UP000268192"/>
    </source>
</evidence>
<keyword evidence="2" id="KW-1133">Transmembrane helix</keyword>
<keyword evidence="4" id="KW-1185">Reference proteome</keyword>
<protein>
    <submittedName>
        <fullName evidence="3">Uncharacterized protein</fullName>
    </submittedName>
</protein>
<dbReference type="RefSeq" id="WP_126009816.1">
    <property type="nucleotide sequence ID" value="NZ_CP032509.1"/>
</dbReference>
<sequence>MSVHEDRNNFIYQPPPSRRGGQETGLSIVVTIASLILAFMAADHAKYVALESFRDWLPFLD</sequence>
<proteinExistence type="predicted"/>
<dbReference type="Proteomes" id="UP000268192">
    <property type="component" value="Chromosome"/>
</dbReference>
<dbReference type="AlphaFoldDB" id="A0A3S9B3L9"/>